<gene>
    <name evidence="1" type="primary">gb01495</name>
    <name evidence="1" type="ORF">PR202_gb01495</name>
</gene>
<dbReference type="AlphaFoldDB" id="A0AAV5DWR7"/>
<reference evidence="1" key="2">
    <citation type="submission" date="2021-12" db="EMBL/GenBank/DDBJ databases">
        <title>Resequencing data analysis of finger millet.</title>
        <authorList>
            <person name="Hatakeyama M."/>
            <person name="Aluri S."/>
            <person name="Balachadran M.T."/>
            <person name="Sivarajan S.R."/>
            <person name="Poveda L."/>
            <person name="Shimizu-Inatsugi R."/>
            <person name="Schlapbach R."/>
            <person name="Sreeman S.M."/>
            <person name="Shimizu K.K."/>
        </authorList>
    </citation>
    <scope>NUCLEOTIDE SEQUENCE</scope>
</reference>
<accession>A0AAV5DWR7</accession>
<evidence type="ECO:0000313" key="2">
    <source>
        <dbReference type="Proteomes" id="UP001054889"/>
    </source>
</evidence>
<protein>
    <submittedName>
        <fullName evidence="1">Uncharacterized protein</fullName>
    </submittedName>
</protein>
<comment type="caution">
    <text evidence="1">The sequence shown here is derived from an EMBL/GenBank/DDBJ whole genome shotgun (WGS) entry which is preliminary data.</text>
</comment>
<dbReference type="EMBL" id="BQKI01000071">
    <property type="protein sequence ID" value="GJN14644.1"/>
    <property type="molecule type" value="Genomic_DNA"/>
</dbReference>
<keyword evidence="2" id="KW-1185">Reference proteome</keyword>
<evidence type="ECO:0000313" key="1">
    <source>
        <dbReference type="EMBL" id="GJN14644.1"/>
    </source>
</evidence>
<name>A0AAV5DWR7_ELECO</name>
<organism evidence="1 2">
    <name type="scientific">Eleusine coracana subsp. coracana</name>
    <dbReference type="NCBI Taxonomy" id="191504"/>
    <lineage>
        <taxon>Eukaryota</taxon>
        <taxon>Viridiplantae</taxon>
        <taxon>Streptophyta</taxon>
        <taxon>Embryophyta</taxon>
        <taxon>Tracheophyta</taxon>
        <taxon>Spermatophyta</taxon>
        <taxon>Magnoliopsida</taxon>
        <taxon>Liliopsida</taxon>
        <taxon>Poales</taxon>
        <taxon>Poaceae</taxon>
        <taxon>PACMAD clade</taxon>
        <taxon>Chloridoideae</taxon>
        <taxon>Cynodonteae</taxon>
        <taxon>Eleusininae</taxon>
        <taxon>Eleusine</taxon>
    </lineage>
</organism>
<reference evidence="1" key="1">
    <citation type="journal article" date="2018" name="DNA Res.">
        <title>Multiple hybrid de novo genome assembly of finger millet, an orphan allotetraploid crop.</title>
        <authorList>
            <person name="Hatakeyama M."/>
            <person name="Aluri S."/>
            <person name="Balachadran M.T."/>
            <person name="Sivarajan S.R."/>
            <person name="Patrignani A."/>
            <person name="Gruter S."/>
            <person name="Poveda L."/>
            <person name="Shimizu-Inatsugi R."/>
            <person name="Baeten J."/>
            <person name="Francoijs K.J."/>
            <person name="Nataraja K.N."/>
            <person name="Reddy Y.A.N."/>
            <person name="Phadnis S."/>
            <person name="Ravikumar R.L."/>
            <person name="Schlapbach R."/>
            <person name="Sreeman S.M."/>
            <person name="Shimizu K.K."/>
        </authorList>
    </citation>
    <scope>NUCLEOTIDE SEQUENCE</scope>
</reference>
<dbReference type="Proteomes" id="UP001054889">
    <property type="component" value="Unassembled WGS sequence"/>
</dbReference>
<sequence length="159" mass="18257">MEAYCYQYLSNGNYSTKEKRPPLKRGQLKRQIVRTISNLLVPSNDSDRKNVNKRITRCFGSSDDSAYKYSQARSYFPSSSVHLASKHTRARTAREDEEARRSYYRSVMEYCYQYSASSSNNSNMVKEKRPPTKRGHVKVQIARKLSNLVLPRSAGGDAN</sequence>
<proteinExistence type="predicted"/>